<dbReference type="Pfam" id="PF08142">
    <property type="entry name" value="AARP2CN"/>
    <property type="match status" value="1"/>
</dbReference>
<dbReference type="GO" id="GO:0000479">
    <property type="term" value="P:endonucleolytic cleavage of tricistronic rRNA transcript (SSU-rRNA, 5.8S rRNA, LSU-rRNA)"/>
    <property type="evidence" value="ECO:0007669"/>
    <property type="project" value="TreeGrafter"/>
</dbReference>
<dbReference type="OrthoDB" id="119302at2759"/>
<feature type="domain" description="Bms1-type G" evidence="6">
    <location>
        <begin position="82"/>
        <end position="242"/>
    </location>
</feature>
<dbReference type="GO" id="GO:0034511">
    <property type="term" value="F:U3 snoRNA binding"/>
    <property type="evidence" value="ECO:0007669"/>
    <property type="project" value="TreeGrafter"/>
</dbReference>
<dbReference type="Pfam" id="PF22298">
    <property type="entry name" value="Tsr1_G-like"/>
    <property type="match status" value="1"/>
</dbReference>
<dbReference type="InterPro" id="IPR012948">
    <property type="entry name" value="AARP2CN"/>
</dbReference>
<dbReference type="PANTHER" id="PTHR12858:SF1">
    <property type="entry name" value="PRE-RRNA-PROCESSING PROTEIN TSR1 HOMOLOG"/>
    <property type="match status" value="1"/>
</dbReference>
<dbReference type="InterPro" id="IPR007034">
    <property type="entry name" value="BMS1_TSR1_C"/>
</dbReference>
<evidence type="ECO:0000313" key="8">
    <source>
        <dbReference type="Proteomes" id="UP000799302"/>
    </source>
</evidence>
<dbReference type="PANTHER" id="PTHR12858">
    <property type="entry name" value="RIBOSOME BIOGENESIS PROTEIN"/>
    <property type="match status" value="1"/>
</dbReference>
<comment type="similarity">
    <text evidence="4">Belongs to the TRAFAC class translation factor GTPase superfamily. Bms1-like GTPase family. TSR1 subfamily.</text>
</comment>
<dbReference type="PROSITE" id="PS51714">
    <property type="entry name" value="G_BMS1"/>
    <property type="match status" value="1"/>
</dbReference>
<keyword evidence="3" id="KW-0539">Nucleus</keyword>
<keyword evidence="8" id="KW-1185">Reference proteome</keyword>
<dbReference type="GO" id="GO:0000462">
    <property type="term" value="P:maturation of SSU-rRNA from tricistronic rRNA transcript (SSU-rRNA, 5.8S rRNA, LSU-rRNA)"/>
    <property type="evidence" value="ECO:0007669"/>
    <property type="project" value="TreeGrafter"/>
</dbReference>
<evidence type="ECO:0000256" key="5">
    <source>
        <dbReference type="SAM" id="MobiDB-lite"/>
    </source>
</evidence>
<name>A0A6A6U6Q4_9PEZI</name>
<evidence type="ECO:0000256" key="3">
    <source>
        <dbReference type="ARBA" id="ARBA00023242"/>
    </source>
</evidence>
<feature type="compositionally biased region" description="Acidic residues" evidence="5">
    <location>
        <begin position="412"/>
        <end position="422"/>
    </location>
</feature>
<protein>
    <submittedName>
        <fullName evidence="7">Putative pre-rRNA processing protein Tsr1</fullName>
    </submittedName>
</protein>
<feature type="compositionally biased region" description="Basic and acidic residues" evidence="5">
    <location>
        <begin position="24"/>
        <end position="40"/>
    </location>
</feature>
<proteinExistence type="inferred from homology"/>
<dbReference type="SMART" id="SM00785">
    <property type="entry name" value="AARP2CN"/>
    <property type="match status" value="1"/>
</dbReference>
<dbReference type="EMBL" id="MU004238">
    <property type="protein sequence ID" value="KAF2666758.1"/>
    <property type="molecule type" value="Genomic_DNA"/>
</dbReference>
<keyword evidence="2" id="KW-0690">Ribosome biogenesis</keyword>
<dbReference type="GO" id="GO:0003924">
    <property type="term" value="F:GTPase activity"/>
    <property type="evidence" value="ECO:0007669"/>
    <property type="project" value="TreeGrafter"/>
</dbReference>
<sequence>MAASHSHRSTTKVGHKAFKSRHSTKSELRDRSKGKIEKPSRQTRSQHVLSKLDRRNQAKQRRVNAHAAHVKASSVFAGREGAPRIIAVVPLGTNVNVKEAARQLAESVEAVDAVEEGAGVRRVFVERFKQNVAYLLVERELFAVLDACRMADFVVWVLDSGEEVDETGVTLLRAVESQGISTVMAAVQNLDSLDSSKKKIQTLATLKSFMTHFFPAIEKVNSLDSSQECQNVMRVLCTTNPKGIYWREDRSWMMVEDVRWSGGKAVDNPDGTQDVIITGVVRGKGLKADRLVQVGDWGDFQIDKILAAPLPKAKKMRGDNMAIDAEGDGEILEIPTDDQDDLAELAPEEVVMEGFDRGTMATSTRKGVLIDDHHYYSDEDEEELITKPRRLPRGTSDYQAAWYLGDMSDSGSDMEDVEDVDMGFEGPSNNPADGPVDIDMRDPTEAGGTEYPQSEAFQDPSPEDEAEQIASYRKQRHEEAEEDLEFPDEIELPPNVLARDRLARYRGLKNLRTSIWDTEEDKLHQPEEWQRLLEVANYKATKNKIIKDAQFGGVPPGMRVHVHLKGVPSSLQDSHNKDRPLAMYSLLRHEHKRTAVNFSILLSSDLEKPLRSKEEIILQCGPRRFIINPLFSDQGNTPNNVHKFKRYLHPGQAGVASFIGPLTWGSVPVLYFKAASSEMETDFALHKPFEFIGTGTSLPPSHNRVIAKRIILSGHPFKINKRVVTIRYMFFNTEDIAWFKALRLWTKRGRSGYIKESLGTHGYFKATFDGKINPMDSVSLSLYKRVWPRQARVLTHC</sequence>
<feature type="compositionally biased region" description="Basic residues" evidence="5">
    <location>
        <begin position="1"/>
        <end position="23"/>
    </location>
</feature>
<feature type="region of interest" description="Disordered" evidence="5">
    <location>
        <begin position="406"/>
        <end position="489"/>
    </location>
</feature>
<evidence type="ECO:0000313" key="7">
    <source>
        <dbReference type="EMBL" id="KAF2666758.1"/>
    </source>
</evidence>
<dbReference type="InterPro" id="IPR030387">
    <property type="entry name" value="G_Bms1/Tsr1_dom"/>
</dbReference>
<dbReference type="GO" id="GO:0005525">
    <property type="term" value="F:GTP binding"/>
    <property type="evidence" value="ECO:0007669"/>
    <property type="project" value="TreeGrafter"/>
</dbReference>
<evidence type="ECO:0000259" key="6">
    <source>
        <dbReference type="PROSITE" id="PS51714"/>
    </source>
</evidence>
<evidence type="ECO:0000256" key="1">
    <source>
        <dbReference type="ARBA" id="ARBA00004604"/>
    </source>
</evidence>
<gene>
    <name evidence="7" type="ORF">BT63DRAFT_415862</name>
</gene>
<dbReference type="Pfam" id="PF04950">
    <property type="entry name" value="RIBIOP_C"/>
    <property type="match status" value="1"/>
</dbReference>
<comment type="subcellular location">
    <subcellularLocation>
        <location evidence="1">Nucleus</location>
        <location evidence="1">Nucleolus</location>
    </subcellularLocation>
</comment>
<accession>A0A6A6U6Q4</accession>
<organism evidence="7 8">
    <name type="scientific">Microthyrium microscopicum</name>
    <dbReference type="NCBI Taxonomy" id="703497"/>
    <lineage>
        <taxon>Eukaryota</taxon>
        <taxon>Fungi</taxon>
        <taxon>Dikarya</taxon>
        <taxon>Ascomycota</taxon>
        <taxon>Pezizomycotina</taxon>
        <taxon>Dothideomycetes</taxon>
        <taxon>Dothideomycetes incertae sedis</taxon>
        <taxon>Microthyriales</taxon>
        <taxon>Microthyriaceae</taxon>
        <taxon>Microthyrium</taxon>
    </lineage>
</organism>
<dbReference type="InterPro" id="IPR039761">
    <property type="entry name" value="Bms1/Tsr1"/>
</dbReference>
<dbReference type="GO" id="GO:0030688">
    <property type="term" value="C:preribosome, small subunit precursor"/>
    <property type="evidence" value="ECO:0007669"/>
    <property type="project" value="TreeGrafter"/>
</dbReference>
<dbReference type="Proteomes" id="UP000799302">
    <property type="component" value="Unassembled WGS sequence"/>
</dbReference>
<dbReference type="GO" id="GO:0005730">
    <property type="term" value="C:nucleolus"/>
    <property type="evidence" value="ECO:0007669"/>
    <property type="project" value="UniProtKB-SubCell"/>
</dbReference>
<evidence type="ECO:0000256" key="2">
    <source>
        <dbReference type="ARBA" id="ARBA00022517"/>
    </source>
</evidence>
<feature type="region of interest" description="Disordered" evidence="5">
    <location>
        <begin position="1"/>
        <end position="65"/>
    </location>
</feature>
<reference evidence="7" key="1">
    <citation type="journal article" date="2020" name="Stud. Mycol.">
        <title>101 Dothideomycetes genomes: a test case for predicting lifestyles and emergence of pathogens.</title>
        <authorList>
            <person name="Haridas S."/>
            <person name="Albert R."/>
            <person name="Binder M."/>
            <person name="Bloem J."/>
            <person name="Labutti K."/>
            <person name="Salamov A."/>
            <person name="Andreopoulos B."/>
            <person name="Baker S."/>
            <person name="Barry K."/>
            <person name="Bills G."/>
            <person name="Bluhm B."/>
            <person name="Cannon C."/>
            <person name="Castanera R."/>
            <person name="Culley D."/>
            <person name="Daum C."/>
            <person name="Ezra D."/>
            <person name="Gonzalez J."/>
            <person name="Henrissat B."/>
            <person name="Kuo A."/>
            <person name="Liang C."/>
            <person name="Lipzen A."/>
            <person name="Lutzoni F."/>
            <person name="Magnuson J."/>
            <person name="Mondo S."/>
            <person name="Nolan M."/>
            <person name="Ohm R."/>
            <person name="Pangilinan J."/>
            <person name="Park H.-J."/>
            <person name="Ramirez L."/>
            <person name="Alfaro M."/>
            <person name="Sun H."/>
            <person name="Tritt A."/>
            <person name="Yoshinaga Y."/>
            <person name="Zwiers L.-H."/>
            <person name="Turgeon B."/>
            <person name="Goodwin S."/>
            <person name="Spatafora J."/>
            <person name="Crous P."/>
            <person name="Grigoriev I."/>
        </authorList>
    </citation>
    <scope>NUCLEOTIDE SEQUENCE</scope>
    <source>
        <strain evidence="7">CBS 115976</strain>
    </source>
</reference>
<dbReference type="AlphaFoldDB" id="A0A6A6U6Q4"/>
<dbReference type="SMART" id="SM01362">
    <property type="entry name" value="DUF663"/>
    <property type="match status" value="1"/>
</dbReference>
<evidence type="ECO:0000256" key="4">
    <source>
        <dbReference type="ARBA" id="ARBA00038288"/>
    </source>
</evidence>
<feature type="compositionally biased region" description="Acidic residues" evidence="5">
    <location>
        <begin position="480"/>
        <end position="489"/>
    </location>
</feature>